<feature type="transmembrane region" description="Helical" evidence="2">
    <location>
        <begin position="219"/>
        <end position="239"/>
    </location>
</feature>
<sequence length="346" mass="36114">MSSPLPRDEPDADAPRTEPLAVVDPEERSPGVGDDVAAHSEAGAEGVPGPEDDTAEDGDDAAQPRGGRTARIIGWVGAVVLSLFVVLCVVLGLGGYRAYIMETASMGTSAPVGSLVVTQPAEVAELHAGDIVTVAPSTGGTTHTHRVVSVDGASAQTQGDLNGTPDPERVVQGNLEGRAVVVAPVMGWVTKMLPIVLVVLLVSMLLTVRVRDPRAKFRYRALGLFCGVALSVVIVQPLLGVQLLSMKTDQDADGPFAEAHVVSTGIFPVSVAPAEDRGTATDVLAPTGADGMARADEPSDGGKFTFYPRVELTPGWWLGAVLYCASPFVLFGIHQRVTRQKEEVPA</sequence>
<feature type="region of interest" description="Disordered" evidence="1">
    <location>
        <begin position="1"/>
        <end position="66"/>
    </location>
</feature>
<dbReference type="RefSeq" id="WP_121844815.1">
    <property type="nucleotide sequence ID" value="NZ_PHOA01000001.1"/>
</dbReference>
<evidence type="ECO:0000313" key="4">
    <source>
        <dbReference type="Proteomes" id="UP000277871"/>
    </source>
</evidence>
<keyword evidence="2" id="KW-1133">Transmembrane helix</keyword>
<keyword evidence="2" id="KW-0472">Membrane</keyword>
<evidence type="ECO:0008006" key="5">
    <source>
        <dbReference type="Google" id="ProtNLM"/>
    </source>
</evidence>
<dbReference type="AlphaFoldDB" id="A0A3L9M166"/>
<organism evidence="3 4">
    <name type="scientific">Kocuria tytonicola</name>
    <dbReference type="NCBI Taxonomy" id="2055946"/>
    <lineage>
        <taxon>Bacteria</taxon>
        <taxon>Bacillati</taxon>
        <taxon>Actinomycetota</taxon>
        <taxon>Actinomycetes</taxon>
        <taxon>Micrococcales</taxon>
        <taxon>Micrococcaceae</taxon>
        <taxon>Kocuria</taxon>
    </lineage>
</organism>
<evidence type="ECO:0000256" key="2">
    <source>
        <dbReference type="SAM" id="Phobius"/>
    </source>
</evidence>
<evidence type="ECO:0000313" key="3">
    <source>
        <dbReference type="EMBL" id="RLY93728.1"/>
    </source>
</evidence>
<name>A0A3L9M166_9MICC</name>
<proteinExistence type="predicted"/>
<gene>
    <name evidence="3" type="ORF">EAE32_00250</name>
</gene>
<dbReference type="EMBL" id="RDEX01000001">
    <property type="protein sequence ID" value="RLY93728.1"/>
    <property type="molecule type" value="Genomic_DNA"/>
</dbReference>
<comment type="caution">
    <text evidence="3">The sequence shown here is derived from an EMBL/GenBank/DDBJ whole genome shotgun (WGS) entry which is preliminary data.</text>
</comment>
<accession>A0A3L9M166</accession>
<feature type="compositionally biased region" description="Acidic residues" evidence="1">
    <location>
        <begin position="50"/>
        <end position="60"/>
    </location>
</feature>
<protein>
    <recommendedName>
        <fullName evidence="5">Signal peptidase I</fullName>
    </recommendedName>
</protein>
<feature type="compositionally biased region" description="Basic and acidic residues" evidence="1">
    <location>
        <begin position="1"/>
        <end position="16"/>
    </location>
</feature>
<keyword evidence="2" id="KW-0812">Transmembrane</keyword>
<reference evidence="3 4" key="1">
    <citation type="submission" date="2018-10" db="EMBL/GenBank/DDBJ databases">
        <title>Kocuria tytonicola, new bacteria from the preen glands of American barn owls (Tyto furcata).</title>
        <authorList>
            <person name="Braun M.S."/>
            <person name="Wang E."/>
            <person name="Zimmermann S."/>
            <person name="Boutin S."/>
            <person name="Wagner H."/>
            <person name="Wink M."/>
        </authorList>
    </citation>
    <scope>NUCLEOTIDE SEQUENCE [LARGE SCALE GENOMIC DNA]</scope>
    <source>
        <strain evidence="3 4">473</strain>
    </source>
</reference>
<dbReference type="OrthoDB" id="9802683at2"/>
<evidence type="ECO:0000256" key="1">
    <source>
        <dbReference type="SAM" id="MobiDB-lite"/>
    </source>
</evidence>
<feature type="transmembrane region" description="Helical" evidence="2">
    <location>
        <begin position="315"/>
        <end position="333"/>
    </location>
</feature>
<feature type="transmembrane region" description="Helical" evidence="2">
    <location>
        <begin position="185"/>
        <end position="207"/>
    </location>
</feature>
<feature type="transmembrane region" description="Helical" evidence="2">
    <location>
        <begin position="72"/>
        <end position="96"/>
    </location>
</feature>
<dbReference type="Proteomes" id="UP000277871">
    <property type="component" value="Unassembled WGS sequence"/>
</dbReference>
<keyword evidence="4" id="KW-1185">Reference proteome</keyword>